<reference evidence="3 4" key="2">
    <citation type="submission" date="2024-05" db="EMBL/GenBank/DDBJ databases">
        <authorList>
            <person name="Chen Y."/>
            <person name="Shah S."/>
            <person name="Dougan E. K."/>
            <person name="Thang M."/>
            <person name="Chan C."/>
        </authorList>
    </citation>
    <scope>NUCLEOTIDE SEQUENCE [LARGE SCALE GENOMIC DNA]</scope>
</reference>
<evidence type="ECO:0000313" key="2">
    <source>
        <dbReference type="EMBL" id="CAI4002726.1"/>
    </source>
</evidence>
<organism evidence="2">
    <name type="scientific">Cladocopium goreaui</name>
    <dbReference type="NCBI Taxonomy" id="2562237"/>
    <lineage>
        <taxon>Eukaryota</taxon>
        <taxon>Sar</taxon>
        <taxon>Alveolata</taxon>
        <taxon>Dinophyceae</taxon>
        <taxon>Suessiales</taxon>
        <taxon>Symbiodiniaceae</taxon>
        <taxon>Cladocopium</taxon>
    </lineage>
</organism>
<feature type="compositionally biased region" description="Low complexity" evidence="1">
    <location>
        <begin position="290"/>
        <end position="301"/>
    </location>
</feature>
<dbReference type="AlphaFoldDB" id="A0A9P1G7P3"/>
<accession>A0A9P1G7P3</accession>
<sequence>MVVLSNSLKVTFPEVELRGRPVSVSGAFEELAPFGEIMRLELLPNQAEVVVSYYDSRCAAQVFDELGSRCTWEPQYGQCTVRASSEVELYPSTVSQICCARKDDSDLYSLLFYDVRAAETFAAEVGSTMDCRQQKKAFIAPAQTPRRATPVAPRYLNDLGISQVVWADLDSGLETRTTLRITRLCQRLCNPKRFQMLLEEANLAQYVDVFRTFATARGCGAALLNVTSALGVKIVAKFFHGRQWGKTMPASVSFAVTQGRDEVLAKYPIQESSSLASRISKEPLQVVLRSVESTSEMSTEASECDSDGSSSRGPAS</sequence>
<dbReference type="OrthoDB" id="435543at2759"/>
<evidence type="ECO:0000256" key="1">
    <source>
        <dbReference type="SAM" id="MobiDB-lite"/>
    </source>
</evidence>
<keyword evidence="4" id="KW-1185">Reference proteome</keyword>
<name>A0A9P1G7P3_9DINO</name>
<comment type="caution">
    <text evidence="2">The sequence shown here is derived from an EMBL/GenBank/DDBJ whole genome shotgun (WGS) entry which is preliminary data.</text>
</comment>
<reference evidence="2" key="1">
    <citation type="submission" date="2022-10" db="EMBL/GenBank/DDBJ databases">
        <authorList>
            <person name="Chen Y."/>
            <person name="Dougan E. K."/>
            <person name="Chan C."/>
            <person name="Rhodes N."/>
            <person name="Thang M."/>
        </authorList>
    </citation>
    <scope>NUCLEOTIDE SEQUENCE</scope>
</reference>
<dbReference type="EMBL" id="CAMXCT020003146">
    <property type="protein sequence ID" value="CAL1156101.1"/>
    <property type="molecule type" value="Genomic_DNA"/>
</dbReference>
<dbReference type="Proteomes" id="UP001152797">
    <property type="component" value="Unassembled WGS sequence"/>
</dbReference>
<evidence type="ECO:0000313" key="4">
    <source>
        <dbReference type="Proteomes" id="UP001152797"/>
    </source>
</evidence>
<dbReference type="EMBL" id="CAMXCT010003146">
    <property type="protein sequence ID" value="CAI4002726.1"/>
    <property type="molecule type" value="Genomic_DNA"/>
</dbReference>
<dbReference type="EMBL" id="CAMXCT030003146">
    <property type="protein sequence ID" value="CAL4790038.1"/>
    <property type="molecule type" value="Genomic_DNA"/>
</dbReference>
<proteinExistence type="predicted"/>
<feature type="region of interest" description="Disordered" evidence="1">
    <location>
        <begin position="290"/>
        <end position="316"/>
    </location>
</feature>
<protein>
    <submittedName>
        <fullName evidence="2">Uncharacterized protein</fullName>
    </submittedName>
</protein>
<feature type="compositionally biased region" description="Polar residues" evidence="1">
    <location>
        <begin position="307"/>
        <end position="316"/>
    </location>
</feature>
<gene>
    <name evidence="2" type="ORF">C1SCF055_LOCUS28661</name>
</gene>
<evidence type="ECO:0000313" key="3">
    <source>
        <dbReference type="EMBL" id="CAL4790038.1"/>
    </source>
</evidence>